<evidence type="ECO:0000313" key="1">
    <source>
        <dbReference type="EMBL" id="KAF5831581.1"/>
    </source>
</evidence>
<organism evidence="1 2">
    <name type="scientific">Dunaliella salina</name>
    <name type="common">Green alga</name>
    <name type="synonym">Protococcus salinus</name>
    <dbReference type="NCBI Taxonomy" id="3046"/>
    <lineage>
        <taxon>Eukaryota</taxon>
        <taxon>Viridiplantae</taxon>
        <taxon>Chlorophyta</taxon>
        <taxon>core chlorophytes</taxon>
        <taxon>Chlorophyceae</taxon>
        <taxon>CS clade</taxon>
        <taxon>Chlamydomonadales</taxon>
        <taxon>Dunaliellaceae</taxon>
        <taxon>Dunaliella</taxon>
    </lineage>
</organism>
<evidence type="ECO:0008006" key="3">
    <source>
        <dbReference type="Google" id="ProtNLM"/>
    </source>
</evidence>
<comment type="caution">
    <text evidence="1">The sequence shown here is derived from an EMBL/GenBank/DDBJ whole genome shotgun (WGS) entry which is preliminary data.</text>
</comment>
<accession>A0ABQ7GAE4</accession>
<gene>
    <name evidence="1" type="ORF">DUNSADRAFT_12937</name>
</gene>
<evidence type="ECO:0000313" key="2">
    <source>
        <dbReference type="Proteomes" id="UP000815325"/>
    </source>
</evidence>
<dbReference type="Proteomes" id="UP000815325">
    <property type="component" value="Unassembled WGS sequence"/>
</dbReference>
<sequence length="191" mass="21480">MFLRQPNHVSHLSVSVPVLVSHPQPLKKQLVSRSQPSGLFRTAFLGNFHLVQPCHGPSGDPNPNRGPRRKLVALRAHGAPAQPSPPRKGPNRNSPWQKLVSWFQNLGKEAKQLTPGRVLFNLAVFWVLLRVWPINGVQEQHVVQLPFSEFVQRVKQNEVSSVSIDGECCVKGAVHCQSCIHEERPRENERP</sequence>
<protein>
    <recommendedName>
        <fullName evidence="3">Peptidase M41 FtsH extracellular domain-containing protein</fullName>
    </recommendedName>
</protein>
<dbReference type="EMBL" id="MU069937">
    <property type="protein sequence ID" value="KAF5831581.1"/>
    <property type="molecule type" value="Genomic_DNA"/>
</dbReference>
<keyword evidence="2" id="KW-1185">Reference proteome</keyword>
<reference evidence="1" key="1">
    <citation type="submission" date="2017-08" db="EMBL/GenBank/DDBJ databases">
        <authorList>
            <person name="Polle J.E."/>
            <person name="Barry K."/>
            <person name="Cushman J."/>
            <person name="Schmutz J."/>
            <person name="Tran D."/>
            <person name="Hathwaick L.T."/>
            <person name="Yim W.C."/>
            <person name="Jenkins J."/>
            <person name="Mckie-Krisberg Z.M."/>
            <person name="Prochnik S."/>
            <person name="Lindquist E."/>
            <person name="Dockter R.B."/>
            <person name="Adam C."/>
            <person name="Molina H."/>
            <person name="Bunkerborg J."/>
            <person name="Jin E."/>
            <person name="Buchheim M."/>
            <person name="Magnuson J."/>
        </authorList>
    </citation>
    <scope>NUCLEOTIDE SEQUENCE</scope>
    <source>
        <strain evidence="1">CCAP 19/18</strain>
    </source>
</reference>
<proteinExistence type="predicted"/>
<name>A0ABQ7GAE4_DUNSA</name>